<comment type="caution">
    <text evidence="2">The sequence shown here is derived from an EMBL/GenBank/DDBJ whole genome shotgun (WGS) entry which is preliminary data.</text>
</comment>
<evidence type="ECO:0000313" key="3">
    <source>
        <dbReference type="Proteomes" id="UP000693946"/>
    </source>
</evidence>
<proteinExistence type="predicted"/>
<reference evidence="2 3" key="1">
    <citation type="journal article" date="2021" name="Sci. Rep.">
        <title>Chromosome anchoring in Senegalese sole (Solea senegalensis) reveals sex-associated markers and genome rearrangements in flatfish.</title>
        <authorList>
            <person name="Guerrero-Cozar I."/>
            <person name="Gomez-Garrido J."/>
            <person name="Berbel C."/>
            <person name="Martinez-Blanch J.F."/>
            <person name="Alioto T."/>
            <person name="Claros M.G."/>
            <person name="Gagnaire P.A."/>
            <person name="Manchado M."/>
        </authorList>
    </citation>
    <scope>NUCLEOTIDE SEQUENCE [LARGE SCALE GENOMIC DNA]</scope>
    <source>
        <strain evidence="2">Sse05_10M</strain>
    </source>
</reference>
<protein>
    <submittedName>
        <fullName evidence="2">Uncharacterized protein</fullName>
    </submittedName>
</protein>
<name>A0AAV6SFZ0_SOLSE</name>
<organism evidence="2 3">
    <name type="scientific">Solea senegalensis</name>
    <name type="common">Senegalese sole</name>
    <dbReference type="NCBI Taxonomy" id="28829"/>
    <lineage>
        <taxon>Eukaryota</taxon>
        <taxon>Metazoa</taxon>
        <taxon>Chordata</taxon>
        <taxon>Craniata</taxon>
        <taxon>Vertebrata</taxon>
        <taxon>Euteleostomi</taxon>
        <taxon>Actinopterygii</taxon>
        <taxon>Neopterygii</taxon>
        <taxon>Teleostei</taxon>
        <taxon>Neoteleostei</taxon>
        <taxon>Acanthomorphata</taxon>
        <taxon>Carangaria</taxon>
        <taxon>Pleuronectiformes</taxon>
        <taxon>Pleuronectoidei</taxon>
        <taxon>Soleidae</taxon>
        <taxon>Solea</taxon>
    </lineage>
</organism>
<keyword evidence="3" id="KW-1185">Reference proteome</keyword>
<dbReference type="EMBL" id="JAGKHQ010000005">
    <property type="protein sequence ID" value="KAG7516243.1"/>
    <property type="molecule type" value="Genomic_DNA"/>
</dbReference>
<feature type="compositionally biased region" description="Low complexity" evidence="1">
    <location>
        <begin position="40"/>
        <end position="60"/>
    </location>
</feature>
<dbReference type="AlphaFoldDB" id="A0AAV6SFZ0"/>
<accession>A0AAV6SFZ0</accession>
<evidence type="ECO:0000313" key="2">
    <source>
        <dbReference type="EMBL" id="KAG7516243.1"/>
    </source>
</evidence>
<sequence>MHIPGWFNDDKHHFDLTVDTDPSVLPDSEDRTFTDAGAATGVQRGQTGDTTGDVTAADTGSDVTTTTQPMAPLVQECGGVAREQRLTGGSTKQRTGTDTHTLVINYSCV</sequence>
<feature type="region of interest" description="Disordered" evidence="1">
    <location>
        <begin position="20"/>
        <end position="66"/>
    </location>
</feature>
<gene>
    <name evidence="2" type="ORF">JOB18_026600</name>
</gene>
<evidence type="ECO:0000256" key="1">
    <source>
        <dbReference type="SAM" id="MobiDB-lite"/>
    </source>
</evidence>
<dbReference type="Proteomes" id="UP000693946">
    <property type="component" value="Linkage Group LG13"/>
</dbReference>